<dbReference type="OrthoDB" id="179591at2"/>
<dbReference type="Pfam" id="PF13304">
    <property type="entry name" value="AAA_21"/>
    <property type="match status" value="1"/>
</dbReference>
<dbReference type="InterPro" id="IPR014555">
    <property type="entry name" value="RecF-like"/>
</dbReference>
<protein>
    <recommendedName>
        <fullName evidence="1">ATPase AAA-type core domain-containing protein</fullName>
    </recommendedName>
</protein>
<dbReference type="EMBL" id="LXQC01000137">
    <property type="protein sequence ID" value="TFE68770.1"/>
    <property type="molecule type" value="Genomic_DNA"/>
</dbReference>
<dbReference type="InterPro" id="IPR003959">
    <property type="entry name" value="ATPase_AAA_core"/>
</dbReference>
<dbReference type="GO" id="GO:0016887">
    <property type="term" value="F:ATP hydrolysis activity"/>
    <property type="evidence" value="ECO:0007669"/>
    <property type="project" value="InterPro"/>
</dbReference>
<evidence type="ECO:0000313" key="2">
    <source>
        <dbReference type="EMBL" id="TFE68770.1"/>
    </source>
</evidence>
<organism evidence="2 3">
    <name type="scientific">Methylacidiphilum caldifontis</name>
    <dbReference type="NCBI Taxonomy" id="2795386"/>
    <lineage>
        <taxon>Bacteria</taxon>
        <taxon>Pseudomonadati</taxon>
        <taxon>Verrucomicrobiota</taxon>
        <taxon>Methylacidiphilae</taxon>
        <taxon>Methylacidiphilales</taxon>
        <taxon>Methylacidiphilaceae</taxon>
        <taxon>Methylacidiphilum (ex Ratnadevi et al. 2023)</taxon>
    </lineage>
</organism>
<comment type="caution">
    <text evidence="2">The sequence shown here is derived from an EMBL/GenBank/DDBJ whole genome shotgun (WGS) entry which is preliminary data.</text>
</comment>
<name>A0A4Y8PC40_9BACT</name>
<dbReference type="PIRSF" id="PIRSF029347">
    <property type="entry name" value="RecF"/>
    <property type="match status" value="1"/>
</dbReference>
<evidence type="ECO:0000259" key="1">
    <source>
        <dbReference type="Pfam" id="PF13304"/>
    </source>
</evidence>
<dbReference type="PANTHER" id="PTHR32182:SF25">
    <property type="entry name" value="SLR1056 PROTEIN"/>
    <property type="match status" value="1"/>
</dbReference>
<dbReference type="Gene3D" id="3.40.50.300">
    <property type="entry name" value="P-loop containing nucleotide triphosphate hydrolases"/>
    <property type="match status" value="2"/>
</dbReference>
<evidence type="ECO:0000313" key="3">
    <source>
        <dbReference type="Proteomes" id="UP000297713"/>
    </source>
</evidence>
<reference evidence="2 3" key="1">
    <citation type="submission" date="2016-05" db="EMBL/GenBank/DDBJ databases">
        <title>Diversity and Homogeneity among Thermoacidophilic Verrucomicrobia Methanotrophs Linked with Geographical Origin.</title>
        <authorList>
            <person name="Erikstad H.-A."/>
            <person name="Smestad N.B."/>
            <person name="Ceballos R.M."/>
            <person name="Birkeland N.-K."/>
        </authorList>
    </citation>
    <scope>NUCLEOTIDE SEQUENCE [LARGE SCALE GENOMIC DNA]</scope>
    <source>
        <strain evidence="2 3">Phi</strain>
    </source>
</reference>
<dbReference type="AlphaFoldDB" id="A0A4Y8PC40"/>
<proteinExistence type="predicted"/>
<feature type="domain" description="ATPase AAA-type core" evidence="1">
    <location>
        <begin position="23"/>
        <end position="364"/>
    </location>
</feature>
<dbReference type="GO" id="GO:0000731">
    <property type="term" value="P:DNA synthesis involved in DNA repair"/>
    <property type="evidence" value="ECO:0007669"/>
    <property type="project" value="TreeGrafter"/>
</dbReference>
<dbReference type="GO" id="GO:0005524">
    <property type="term" value="F:ATP binding"/>
    <property type="evidence" value="ECO:0007669"/>
    <property type="project" value="InterPro"/>
</dbReference>
<dbReference type="PANTHER" id="PTHR32182">
    <property type="entry name" value="DNA REPLICATION AND REPAIR PROTEIN RECF"/>
    <property type="match status" value="1"/>
</dbReference>
<dbReference type="InterPro" id="IPR027417">
    <property type="entry name" value="P-loop_NTPase"/>
</dbReference>
<keyword evidence="3" id="KW-1185">Reference proteome</keyword>
<sequence>MLKRIKIKNFLSFDELNIDLRRLNVLIGPNMSGKSNFIECLRFVEFALNPAFALMPMGISQDSTPLQPTPPVGRPSALRGAFNYLGGFSDVLWKGTAQEQPIEIHLEVQLQQASPKSFEYDFVIEGSRQFENVEVLEEKLTQHYQGKSLVMLHRKQDVVCYRTAQTSPEQNLKMPQKDRLALETIIIPGSELDLFRNFVTSWRFYRLNPLLIKINSRNFSLPQPFLVEDGRNLSSWLFTIQGEFPSEFERIIETARDIFPAINKLIIRPMQSSMVSLSSLEKDLALPVPLWRMSDGELVFLAYLSLLFSPPQLGSPLYCIEEPEAYLHPYLLEVLVEMVKQRQQELEKEAAQLIVTTHSPLLVDQLDIEDLIVVQKEKGATRFKHPASNEHLRELVASKELGLGDIWYSGALEKDEATEGEETSSGA</sequence>
<accession>A0A4Y8PC40</accession>
<dbReference type="Proteomes" id="UP000297713">
    <property type="component" value="Unassembled WGS sequence"/>
</dbReference>
<dbReference type="GO" id="GO:0006302">
    <property type="term" value="P:double-strand break repair"/>
    <property type="evidence" value="ECO:0007669"/>
    <property type="project" value="TreeGrafter"/>
</dbReference>
<dbReference type="SUPFAM" id="SSF52540">
    <property type="entry name" value="P-loop containing nucleoside triphosphate hydrolases"/>
    <property type="match status" value="1"/>
</dbReference>
<dbReference type="RefSeq" id="WP_134439984.1">
    <property type="nucleotide sequence ID" value="NZ_LXQC01000137.1"/>
</dbReference>
<gene>
    <name evidence="2" type="ORF">A7Q10_07775</name>
</gene>